<feature type="domain" description="VOC" evidence="1">
    <location>
        <begin position="4"/>
        <end position="125"/>
    </location>
</feature>
<evidence type="ECO:0000259" key="1">
    <source>
        <dbReference type="PROSITE" id="PS51819"/>
    </source>
</evidence>
<dbReference type="Gene3D" id="3.10.180.10">
    <property type="entry name" value="2,3-Dihydroxybiphenyl 1,2-Dioxygenase, domain 1"/>
    <property type="match status" value="1"/>
</dbReference>
<gene>
    <name evidence="2" type="ORF">GOZ95_26550</name>
</gene>
<proteinExistence type="predicted"/>
<dbReference type="InterPro" id="IPR004360">
    <property type="entry name" value="Glyas_Fos-R_dOase_dom"/>
</dbReference>
<dbReference type="Proteomes" id="UP000436692">
    <property type="component" value="Unassembled WGS sequence"/>
</dbReference>
<dbReference type="Pfam" id="PF00903">
    <property type="entry name" value="Glyoxalase"/>
    <property type="match status" value="1"/>
</dbReference>
<dbReference type="InterPro" id="IPR037523">
    <property type="entry name" value="VOC_core"/>
</dbReference>
<name>A0AAE5AZ86_AGRVI</name>
<dbReference type="AlphaFoldDB" id="A0AAE5AZ86"/>
<evidence type="ECO:0000313" key="3">
    <source>
        <dbReference type="Proteomes" id="UP000436692"/>
    </source>
</evidence>
<accession>A0AAE5AZ86</accession>
<organism evidence="2 3">
    <name type="scientific">Agrobacterium vitis</name>
    <name type="common">Rhizobium vitis</name>
    <dbReference type="NCBI Taxonomy" id="373"/>
    <lineage>
        <taxon>Bacteria</taxon>
        <taxon>Pseudomonadati</taxon>
        <taxon>Pseudomonadota</taxon>
        <taxon>Alphaproteobacteria</taxon>
        <taxon>Hyphomicrobiales</taxon>
        <taxon>Rhizobiaceae</taxon>
        <taxon>Rhizobium/Agrobacterium group</taxon>
        <taxon>Agrobacterium</taxon>
    </lineage>
</organism>
<dbReference type="PROSITE" id="PS51819">
    <property type="entry name" value="VOC"/>
    <property type="match status" value="1"/>
</dbReference>
<dbReference type="SUPFAM" id="SSF54593">
    <property type="entry name" value="Glyoxalase/Bleomycin resistance protein/Dihydroxybiphenyl dioxygenase"/>
    <property type="match status" value="1"/>
</dbReference>
<dbReference type="RefSeq" id="WP_156551369.1">
    <property type="nucleotide sequence ID" value="NZ_JABAEJ010000025.1"/>
</dbReference>
<dbReference type="PANTHER" id="PTHR35006">
    <property type="entry name" value="GLYOXALASE FAMILY PROTEIN (AFU_ORTHOLOGUE AFUA_5G14830)"/>
    <property type="match status" value="1"/>
</dbReference>
<comment type="caution">
    <text evidence="2">The sequence shown here is derived from an EMBL/GenBank/DDBJ whole genome shotgun (WGS) entry which is preliminary data.</text>
</comment>
<sequence length="130" mass="13711">MQGSFTHVTVGTNDIVRSRKFYDAVLSALGWSRLRDMGDSGSAWGIDLPAFLAVRPINGEAATFGNGATISFQAPSSAAVTAFHTAALRFGSPDEGPVGPRPWAPHAVAAYTRDPDGNKLAVYFLGPQMS</sequence>
<dbReference type="PANTHER" id="PTHR35006:SF2">
    <property type="entry name" value="GLYOXALASE FAMILY PROTEIN (AFU_ORTHOLOGUE AFUA_5G14830)"/>
    <property type="match status" value="1"/>
</dbReference>
<dbReference type="CDD" id="cd07262">
    <property type="entry name" value="VOC_like"/>
    <property type="match status" value="1"/>
</dbReference>
<dbReference type="EMBL" id="WPHM01000026">
    <property type="protein sequence ID" value="MUZ60982.1"/>
    <property type="molecule type" value="Genomic_DNA"/>
</dbReference>
<reference evidence="2 3" key="1">
    <citation type="submission" date="2019-12" db="EMBL/GenBank/DDBJ databases">
        <title>Whole-genome sequencing of Allorhizobium vitis.</title>
        <authorList>
            <person name="Gan H.M."/>
            <person name="Szegedi E."/>
            <person name="Burr T."/>
            <person name="Savka M.A."/>
        </authorList>
    </citation>
    <scope>NUCLEOTIDE SEQUENCE [LARGE SCALE GENOMIC DNA]</scope>
    <source>
        <strain evidence="2 3">CG989</strain>
    </source>
</reference>
<protein>
    <submittedName>
        <fullName evidence="2">VOC family protein</fullName>
    </submittedName>
</protein>
<evidence type="ECO:0000313" key="2">
    <source>
        <dbReference type="EMBL" id="MUZ60982.1"/>
    </source>
</evidence>
<dbReference type="InterPro" id="IPR029068">
    <property type="entry name" value="Glyas_Bleomycin-R_OHBP_Dase"/>
</dbReference>